<dbReference type="SMART" id="SM00260">
    <property type="entry name" value="CheW"/>
    <property type="match status" value="1"/>
</dbReference>
<evidence type="ECO:0000313" key="2">
    <source>
        <dbReference type="EMBL" id="OGF61470.1"/>
    </source>
</evidence>
<organism evidence="2 3">
    <name type="scientific">Candidatus Fischerbacteria bacterium RBG_13_37_8</name>
    <dbReference type="NCBI Taxonomy" id="1817863"/>
    <lineage>
        <taxon>Bacteria</taxon>
        <taxon>Candidatus Fischeribacteriota</taxon>
    </lineage>
</organism>
<feature type="non-terminal residue" evidence="2">
    <location>
        <position position="141"/>
    </location>
</feature>
<dbReference type="Gene3D" id="2.30.30.40">
    <property type="entry name" value="SH3 Domains"/>
    <property type="match status" value="1"/>
</dbReference>
<feature type="domain" description="CheW-like" evidence="1">
    <location>
        <begin position="10"/>
        <end position="141"/>
    </location>
</feature>
<dbReference type="SUPFAM" id="SSF50341">
    <property type="entry name" value="CheW-like"/>
    <property type="match status" value="1"/>
</dbReference>
<name>A0A1F5VDM1_9BACT</name>
<dbReference type="PROSITE" id="PS50851">
    <property type="entry name" value="CHEW"/>
    <property type="match status" value="1"/>
</dbReference>
<proteinExistence type="predicted"/>
<dbReference type="InterPro" id="IPR002545">
    <property type="entry name" value="CheW-lke_dom"/>
</dbReference>
<dbReference type="InterPro" id="IPR036061">
    <property type="entry name" value="CheW-like_dom_sf"/>
</dbReference>
<comment type="caution">
    <text evidence="2">The sequence shown here is derived from an EMBL/GenBank/DDBJ whole genome shotgun (WGS) entry which is preliminary data.</text>
</comment>
<dbReference type="PANTHER" id="PTHR22617">
    <property type="entry name" value="CHEMOTAXIS SENSOR HISTIDINE KINASE-RELATED"/>
    <property type="match status" value="1"/>
</dbReference>
<dbReference type="GO" id="GO:0005829">
    <property type="term" value="C:cytosol"/>
    <property type="evidence" value="ECO:0007669"/>
    <property type="project" value="TreeGrafter"/>
</dbReference>
<accession>A0A1F5VDM1</accession>
<dbReference type="GO" id="GO:0007165">
    <property type="term" value="P:signal transduction"/>
    <property type="evidence" value="ECO:0007669"/>
    <property type="project" value="InterPro"/>
</dbReference>
<dbReference type="AlphaFoldDB" id="A0A1F5VDM1"/>
<gene>
    <name evidence="2" type="ORF">A2Y62_12260</name>
</gene>
<sequence length="141" mass="15973">MPEKAIPSEALQLLIFRIGNELYAINLEFVSEIIRHRSAANIPNTPHYVHGLITLRGHMVPIINSHLRLNIPLSEPSPKNRIVIVEIDNQYMGFSVDEAYNVIMVNKNQIKPPPPTLTEIEMELIAGVYEISKKLIILLNT</sequence>
<dbReference type="Pfam" id="PF01584">
    <property type="entry name" value="CheW"/>
    <property type="match status" value="1"/>
</dbReference>
<dbReference type="STRING" id="1817863.A2Y62_12260"/>
<dbReference type="PANTHER" id="PTHR22617:SF23">
    <property type="entry name" value="CHEMOTAXIS PROTEIN CHEW"/>
    <property type="match status" value="1"/>
</dbReference>
<dbReference type="Gene3D" id="2.40.50.180">
    <property type="entry name" value="CheA-289, Domain 4"/>
    <property type="match status" value="1"/>
</dbReference>
<dbReference type="InterPro" id="IPR039315">
    <property type="entry name" value="CheW"/>
</dbReference>
<dbReference type="EMBL" id="MFGW01000195">
    <property type="protein sequence ID" value="OGF61470.1"/>
    <property type="molecule type" value="Genomic_DNA"/>
</dbReference>
<evidence type="ECO:0000259" key="1">
    <source>
        <dbReference type="PROSITE" id="PS50851"/>
    </source>
</evidence>
<evidence type="ECO:0000313" key="3">
    <source>
        <dbReference type="Proteomes" id="UP000178943"/>
    </source>
</evidence>
<reference evidence="2 3" key="1">
    <citation type="journal article" date="2016" name="Nat. Commun.">
        <title>Thousands of microbial genomes shed light on interconnected biogeochemical processes in an aquifer system.</title>
        <authorList>
            <person name="Anantharaman K."/>
            <person name="Brown C.T."/>
            <person name="Hug L.A."/>
            <person name="Sharon I."/>
            <person name="Castelle C.J."/>
            <person name="Probst A.J."/>
            <person name="Thomas B.C."/>
            <person name="Singh A."/>
            <person name="Wilkins M.J."/>
            <person name="Karaoz U."/>
            <person name="Brodie E.L."/>
            <person name="Williams K.H."/>
            <person name="Hubbard S.S."/>
            <person name="Banfield J.F."/>
        </authorList>
    </citation>
    <scope>NUCLEOTIDE SEQUENCE [LARGE SCALE GENOMIC DNA]</scope>
</reference>
<protein>
    <recommendedName>
        <fullName evidence="1">CheW-like domain-containing protein</fullName>
    </recommendedName>
</protein>
<dbReference type="GO" id="GO:0006935">
    <property type="term" value="P:chemotaxis"/>
    <property type="evidence" value="ECO:0007669"/>
    <property type="project" value="InterPro"/>
</dbReference>
<dbReference type="Proteomes" id="UP000178943">
    <property type="component" value="Unassembled WGS sequence"/>
</dbReference>